<accession>A0A228J1D9</accession>
<evidence type="ECO:0000256" key="1">
    <source>
        <dbReference type="SAM" id="MobiDB-lite"/>
    </source>
</evidence>
<evidence type="ECO:0008006" key="4">
    <source>
        <dbReference type="Google" id="ProtNLM"/>
    </source>
</evidence>
<comment type="caution">
    <text evidence="2">The sequence shown here is derived from an EMBL/GenBank/DDBJ whole genome shotgun (WGS) entry which is preliminary data.</text>
</comment>
<feature type="region of interest" description="Disordered" evidence="1">
    <location>
        <begin position="80"/>
        <end position="99"/>
    </location>
</feature>
<dbReference type="OrthoDB" id="5679056at2"/>
<reference evidence="3" key="1">
    <citation type="submission" date="2017-06" db="EMBL/GenBank/DDBJ databases">
        <authorList>
            <person name="LiPuma J."/>
            <person name="Spilker T."/>
        </authorList>
    </citation>
    <scope>NUCLEOTIDE SEQUENCE [LARGE SCALE GENOMIC DNA]</scope>
    <source>
        <strain evidence="3">AU17325</strain>
    </source>
</reference>
<protein>
    <recommendedName>
        <fullName evidence="4">DNA-binding protein</fullName>
    </recommendedName>
</protein>
<organism evidence="2 3">
    <name type="scientific">Burkholderia aenigmatica</name>
    <dbReference type="NCBI Taxonomy" id="2015348"/>
    <lineage>
        <taxon>Bacteria</taxon>
        <taxon>Pseudomonadati</taxon>
        <taxon>Pseudomonadota</taxon>
        <taxon>Betaproteobacteria</taxon>
        <taxon>Burkholderiales</taxon>
        <taxon>Burkholderiaceae</taxon>
        <taxon>Burkholderia</taxon>
        <taxon>Burkholderia cepacia complex</taxon>
    </lineage>
</organism>
<dbReference type="NCBIfam" id="TIGR04111">
    <property type="entry name" value="BcepMu_gp16"/>
    <property type="match status" value="1"/>
</dbReference>
<name>A0A228J1D9_9BURK</name>
<gene>
    <name evidence="2" type="ORF">CFB84_04170</name>
</gene>
<dbReference type="EMBL" id="NKFA01000003">
    <property type="protein sequence ID" value="OXI48155.1"/>
    <property type="molecule type" value="Genomic_DNA"/>
</dbReference>
<reference evidence="2 3" key="2">
    <citation type="submission" date="2017-08" db="EMBL/GenBank/DDBJ databases">
        <title>WGS of novel Burkholderia cepaca complex species.</title>
        <authorList>
            <person name="Lipuma J."/>
            <person name="Spilker T."/>
        </authorList>
    </citation>
    <scope>NUCLEOTIDE SEQUENCE [LARGE SCALE GENOMIC DNA]</scope>
    <source>
        <strain evidence="2 3">AU17325</strain>
    </source>
</reference>
<dbReference type="RefSeq" id="WP_089450020.1">
    <property type="nucleotide sequence ID" value="NZ_NKFA01000003.1"/>
</dbReference>
<dbReference type="InterPro" id="IPR026365">
    <property type="entry name" value="BcepMu_gp16"/>
</dbReference>
<sequence length="99" mass="10768">MTVKLKTREEVLADFNRKGVSVSSWAKRHGLNPAVVHAVLKGTRQARIGQSHKAAVLLGIKEGEIDEEIRTTFPEKGCASVDQAASECTTPDKPRQTGE</sequence>
<dbReference type="AlphaFoldDB" id="A0A228J1D9"/>
<evidence type="ECO:0000313" key="2">
    <source>
        <dbReference type="EMBL" id="OXI48155.1"/>
    </source>
</evidence>
<evidence type="ECO:0000313" key="3">
    <source>
        <dbReference type="Proteomes" id="UP000214600"/>
    </source>
</evidence>
<feature type="compositionally biased region" description="Basic and acidic residues" evidence="1">
    <location>
        <begin position="90"/>
        <end position="99"/>
    </location>
</feature>
<dbReference type="Proteomes" id="UP000214600">
    <property type="component" value="Unassembled WGS sequence"/>
</dbReference>
<proteinExistence type="predicted"/>